<dbReference type="EMBL" id="JBHLZP010001020">
    <property type="protein sequence ID" value="MFB9840313.1"/>
    <property type="molecule type" value="Genomic_DNA"/>
</dbReference>
<sequence length="124" mass="13499">MNASHVVVIAIFLIGYLVFALNYISVTFTWRQRAPLLWALLPIALGMARVDSADMVLAGIGGALAIMSAAFHVPRGVARGYYRRKAEGEDIQWADLNVRMPPGFLWLLVLGVVAWVCASVVALS</sequence>
<evidence type="ECO:0000256" key="1">
    <source>
        <dbReference type="SAM" id="Phobius"/>
    </source>
</evidence>
<gene>
    <name evidence="2" type="ORF">ACFFNX_50020</name>
</gene>
<comment type="caution">
    <text evidence="2">The sequence shown here is derived from an EMBL/GenBank/DDBJ whole genome shotgun (WGS) entry which is preliminary data.</text>
</comment>
<accession>A0ABV5YZ62</accession>
<proteinExistence type="predicted"/>
<protein>
    <recommendedName>
        <fullName evidence="4">DUF1295 domain-containing protein</fullName>
    </recommendedName>
</protein>
<feature type="transmembrane region" description="Helical" evidence="1">
    <location>
        <begin position="104"/>
        <end position="123"/>
    </location>
</feature>
<evidence type="ECO:0000313" key="3">
    <source>
        <dbReference type="Proteomes" id="UP001589627"/>
    </source>
</evidence>
<keyword evidence="3" id="KW-1185">Reference proteome</keyword>
<reference evidence="2 3" key="1">
    <citation type="submission" date="2024-09" db="EMBL/GenBank/DDBJ databases">
        <authorList>
            <person name="Sun Q."/>
            <person name="Mori K."/>
        </authorList>
    </citation>
    <scope>NUCLEOTIDE SEQUENCE [LARGE SCALE GENOMIC DNA]</scope>
    <source>
        <strain evidence="2 3">TBRC 0563</strain>
    </source>
</reference>
<keyword evidence="1" id="KW-0812">Transmembrane</keyword>
<organism evidence="2 3">
    <name type="scientific">Actinoallomurus acaciae</name>
    <dbReference type="NCBI Taxonomy" id="502577"/>
    <lineage>
        <taxon>Bacteria</taxon>
        <taxon>Bacillati</taxon>
        <taxon>Actinomycetota</taxon>
        <taxon>Actinomycetes</taxon>
        <taxon>Streptosporangiales</taxon>
        <taxon>Thermomonosporaceae</taxon>
        <taxon>Actinoallomurus</taxon>
    </lineage>
</organism>
<evidence type="ECO:0008006" key="4">
    <source>
        <dbReference type="Google" id="ProtNLM"/>
    </source>
</evidence>
<keyword evidence="1" id="KW-1133">Transmembrane helix</keyword>
<feature type="transmembrane region" description="Helical" evidence="1">
    <location>
        <begin position="6"/>
        <end position="26"/>
    </location>
</feature>
<dbReference type="RefSeq" id="WP_378213540.1">
    <property type="nucleotide sequence ID" value="NZ_JBHLZP010001020.1"/>
</dbReference>
<feature type="transmembrane region" description="Helical" evidence="1">
    <location>
        <begin position="56"/>
        <end position="74"/>
    </location>
</feature>
<evidence type="ECO:0000313" key="2">
    <source>
        <dbReference type="EMBL" id="MFB9840313.1"/>
    </source>
</evidence>
<keyword evidence="1" id="KW-0472">Membrane</keyword>
<dbReference type="Proteomes" id="UP001589627">
    <property type="component" value="Unassembled WGS sequence"/>
</dbReference>
<name>A0ABV5YZ62_9ACTN</name>